<dbReference type="Proteomes" id="UP000070284">
    <property type="component" value="Unassembled WGS sequence"/>
</dbReference>
<feature type="binding site" evidence="8">
    <location>
        <begin position="10"/>
        <end position="12"/>
    </location>
    <ligand>
        <name>GTP</name>
        <dbReference type="ChEBI" id="CHEBI:37565"/>
    </ligand>
</feature>
<comment type="domain">
    <text evidence="8">The N-terminal domain determines nucleotide recognition and specific binding, while the C-terminal domain determines the specific binding to the target protein.</text>
</comment>
<comment type="cofactor">
    <cofactor evidence="8">
        <name>Mg(2+)</name>
        <dbReference type="ChEBI" id="CHEBI:18420"/>
    </cofactor>
</comment>
<comment type="catalytic activity">
    <reaction evidence="8">
        <text>Mo-molybdopterin + GTP + H(+) = Mo-molybdopterin guanine dinucleotide + diphosphate</text>
        <dbReference type="Rhea" id="RHEA:34243"/>
        <dbReference type="ChEBI" id="CHEBI:15378"/>
        <dbReference type="ChEBI" id="CHEBI:33019"/>
        <dbReference type="ChEBI" id="CHEBI:37565"/>
        <dbReference type="ChEBI" id="CHEBI:71302"/>
        <dbReference type="ChEBI" id="CHEBI:71310"/>
        <dbReference type="EC" id="2.7.7.77"/>
    </reaction>
</comment>
<evidence type="ECO:0000256" key="8">
    <source>
        <dbReference type="HAMAP-Rule" id="MF_00316"/>
    </source>
</evidence>
<keyword evidence="11" id="KW-1185">Reference proteome</keyword>
<comment type="similarity">
    <text evidence="8">Belongs to the MobA family.</text>
</comment>
<evidence type="ECO:0000256" key="6">
    <source>
        <dbReference type="ARBA" id="ARBA00023134"/>
    </source>
</evidence>
<dbReference type="InterPro" id="IPR025877">
    <property type="entry name" value="MobA-like_NTP_Trfase"/>
</dbReference>
<accession>A0A133UN41</accession>
<dbReference type="GO" id="GO:0046872">
    <property type="term" value="F:metal ion binding"/>
    <property type="evidence" value="ECO:0007669"/>
    <property type="project" value="UniProtKB-KW"/>
</dbReference>
<dbReference type="EC" id="2.7.7.77" evidence="8"/>
<dbReference type="GO" id="GO:0061603">
    <property type="term" value="F:molybdenum cofactor guanylyltransferase activity"/>
    <property type="evidence" value="ECO:0007669"/>
    <property type="project" value="UniProtKB-EC"/>
</dbReference>
<keyword evidence="4 8" id="KW-0547">Nucleotide-binding</keyword>
<keyword evidence="6 8" id="KW-0342">GTP-binding</keyword>
<dbReference type="AlphaFoldDB" id="A0A133UN41"/>
<evidence type="ECO:0000256" key="3">
    <source>
        <dbReference type="ARBA" id="ARBA00022723"/>
    </source>
</evidence>
<feature type="binding site" evidence="8">
    <location>
        <position position="70"/>
    </location>
    <ligand>
        <name>GTP</name>
        <dbReference type="ChEBI" id="CHEBI:37565"/>
    </ligand>
</feature>
<dbReference type="InterPro" id="IPR013482">
    <property type="entry name" value="Molybde_CF_guanTrfase"/>
</dbReference>
<evidence type="ECO:0000256" key="7">
    <source>
        <dbReference type="ARBA" id="ARBA00023150"/>
    </source>
</evidence>
<feature type="binding site" evidence="8">
    <location>
        <position position="99"/>
    </location>
    <ligand>
        <name>GTP</name>
        <dbReference type="ChEBI" id="CHEBI:37565"/>
    </ligand>
</feature>
<feature type="binding site" evidence="8">
    <location>
        <position position="22"/>
    </location>
    <ligand>
        <name>GTP</name>
        <dbReference type="ChEBI" id="CHEBI:37565"/>
    </ligand>
</feature>
<proteinExistence type="inferred from homology"/>
<evidence type="ECO:0000313" key="11">
    <source>
        <dbReference type="Proteomes" id="UP000070284"/>
    </source>
</evidence>
<comment type="caution">
    <text evidence="10">The sequence shown here is derived from an EMBL/GenBank/DDBJ whole genome shotgun (WGS) entry which is preliminary data.</text>
</comment>
<dbReference type="GO" id="GO:0005525">
    <property type="term" value="F:GTP binding"/>
    <property type="evidence" value="ECO:0007669"/>
    <property type="project" value="UniProtKB-UniRule"/>
</dbReference>
<dbReference type="GO" id="GO:0005737">
    <property type="term" value="C:cytoplasm"/>
    <property type="evidence" value="ECO:0007669"/>
    <property type="project" value="UniProtKB-SubCell"/>
</dbReference>
<dbReference type="GO" id="GO:0006777">
    <property type="term" value="P:Mo-molybdopterin cofactor biosynthetic process"/>
    <property type="evidence" value="ECO:0007669"/>
    <property type="project" value="UniProtKB-KW"/>
</dbReference>
<feature type="binding site" evidence="8">
    <location>
        <position position="99"/>
    </location>
    <ligand>
        <name>Mg(2+)</name>
        <dbReference type="ChEBI" id="CHEBI:18420"/>
    </ligand>
</feature>
<dbReference type="EMBL" id="LHXO01000010">
    <property type="protein sequence ID" value="KXA95642.1"/>
    <property type="molecule type" value="Genomic_DNA"/>
</dbReference>
<dbReference type="PANTHER" id="PTHR19136:SF81">
    <property type="entry name" value="MOLYBDENUM COFACTOR GUANYLYLTRANSFERASE"/>
    <property type="match status" value="1"/>
</dbReference>
<keyword evidence="1 8" id="KW-0963">Cytoplasm</keyword>
<comment type="function">
    <text evidence="8">Transfers a GMP moiety from GTP to Mo-molybdopterin (Mo-MPT) cofactor (Moco or molybdenum cofactor) to form Mo-molybdopterin guanine dinucleotide (Mo-MGD) cofactor.</text>
</comment>
<comment type="caution">
    <text evidence="8">Lacks conserved residue(s) required for the propagation of feature annotation.</text>
</comment>
<evidence type="ECO:0000259" key="9">
    <source>
        <dbReference type="Pfam" id="PF12804"/>
    </source>
</evidence>
<evidence type="ECO:0000256" key="5">
    <source>
        <dbReference type="ARBA" id="ARBA00022842"/>
    </source>
</evidence>
<evidence type="ECO:0000256" key="2">
    <source>
        <dbReference type="ARBA" id="ARBA00022679"/>
    </source>
</evidence>
<protein>
    <recommendedName>
        <fullName evidence="8">Probable molybdenum cofactor guanylyltransferase</fullName>
        <shortName evidence="8">MoCo guanylyltransferase</shortName>
        <ecNumber evidence="8">2.7.7.77</ecNumber>
    </recommendedName>
    <alternativeName>
        <fullName evidence="8">GTP:molybdopterin guanylyltransferase</fullName>
    </alternativeName>
    <alternativeName>
        <fullName evidence="8">Mo-MPT guanylyltransferase</fullName>
    </alternativeName>
    <alternativeName>
        <fullName evidence="8">Molybdopterin guanylyltransferase</fullName>
    </alternativeName>
    <alternativeName>
        <fullName evidence="8">Molybdopterin-guanine dinucleotide synthase</fullName>
        <shortName evidence="8">MGD synthase</shortName>
    </alternativeName>
</protein>
<organism evidence="10 11">
    <name type="scientific">candidate division MSBL1 archaeon SCGC-AAA259E19</name>
    <dbReference type="NCBI Taxonomy" id="1698264"/>
    <lineage>
        <taxon>Archaea</taxon>
        <taxon>Methanobacteriati</taxon>
        <taxon>Methanobacteriota</taxon>
        <taxon>candidate division MSBL1</taxon>
    </lineage>
</organism>
<feature type="domain" description="MobA-like NTP transferase" evidence="9">
    <location>
        <begin position="8"/>
        <end position="165"/>
    </location>
</feature>
<comment type="subcellular location">
    <subcellularLocation>
        <location evidence="8">Cytoplasm</location>
    </subcellularLocation>
</comment>
<dbReference type="InterPro" id="IPR029044">
    <property type="entry name" value="Nucleotide-diphossugar_trans"/>
</dbReference>
<dbReference type="Pfam" id="PF12804">
    <property type="entry name" value="NTP_transf_3"/>
    <property type="match status" value="1"/>
</dbReference>
<name>A0A133UN41_9EURY</name>
<dbReference type="PANTHER" id="PTHR19136">
    <property type="entry name" value="MOLYBDENUM COFACTOR GUANYLYLTRANSFERASE"/>
    <property type="match status" value="1"/>
</dbReference>
<evidence type="ECO:0000256" key="4">
    <source>
        <dbReference type="ARBA" id="ARBA00022741"/>
    </source>
</evidence>
<evidence type="ECO:0000313" key="10">
    <source>
        <dbReference type="EMBL" id="KXA95642.1"/>
    </source>
</evidence>
<evidence type="ECO:0000256" key="1">
    <source>
        <dbReference type="ARBA" id="ARBA00022490"/>
    </source>
</evidence>
<dbReference type="CDD" id="cd02503">
    <property type="entry name" value="MobA"/>
    <property type="match status" value="1"/>
</dbReference>
<sequence>MEDGLTLLVLAGGESERMGRSKAFLKVDGREMIRYVIDRLTPLTSDLIISCKAGRERLEGIYPGARIAVDKSERDGPLVGLMSSLPLVENEYVGVVPCDSPKVRKELIVSLLNRARNNSAAIPRWPNGYIEPLVAVYRAEELEKAVNSVWERGEMKLSKVIERLEDVVFVPTDELKEVDKGLESFVNVNTPEDFEKHLL</sequence>
<keyword evidence="2 8" id="KW-0808">Transferase</keyword>
<gene>
    <name evidence="8" type="primary">mobA</name>
    <name evidence="10" type="ORF">AKJ65_01250</name>
</gene>
<reference evidence="10 11" key="1">
    <citation type="journal article" date="2016" name="Sci. Rep.">
        <title>Metabolic traits of an uncultured archaeal lineage -MSBL1- from brine pools of the Red Sea.</title>
        <authorList>
            <person name="Mwirichia R."/>
            <person name="Alam I."/>
            <person name="Rashid M."/>
            <person name="Vinu M."/>
            <person name="Ba-Alawi W."/>
            <person name="Anthony Kamau A."/>
            <person name="Kamanda Ngugi D."/>
            <person name="Goker M."/>
            <person name="Klenk H.P."/>
            <person name="Bajic V."/>
            <person name="Stingl U."/>
        </authorList>
    </citation>
    <scope>NUCLEOTIDE SEQUENCE [LARGE SCALE GENOMIC DNA]</scope>
    <source>
        <strain evidence="10">SCGC-AAA259E19</strain>
    </source>
</reference>
<dbReference type="HAMAP" id="MF_00316">
    <property type="entry name" value="MobA"/>
    <property type="match status" value="1"/>
</dbReference>
<dbReference type="SUPFAM" id="SSF53448">
    <property type="entry name" value="Nucleotide-diphospho-sugar transferases"/>
    <property type="match status" value="1"/>
</dbReference>
<dbReference type="Gene3D" id="3.90.550.10">
    <property type="entry name" value="Spore Coat Polysaccharide Biosynthesis Protein SpsA, Chain A"/>
    <property type="match status" value="1"/>
</dbReference>
<keyword evidence="5 8" id="KW-0460">Magnesium</keyword>
<keyword evidence="3 8" id="KW-0479">Metal-binding</keyword>
<keyword evidence="7 8" id="KW-0501">Molybdenum cofactor biosynthesis</keyword>